<evidence type="ECO:0000256" key="4">
    <source>
        <dbReference type="PROSITE-ProRule" id="PRU01248"/>
    </source>
</evidence>
<keyword evidence="2 4" id="KW-0238">DNA-binding</keyword>
<dbReference type="InterPro" id="IPR050090">
    <property type="entry name" value="Tyrosine_recombinase_XerCD"/>
</dbReference>
<dbReference type="EMBL" id="WHOB01000051">
    <property type="protein sequence ID" value="NOU80615.1"/>
    <property type="molecule type" value="Genomic_DNA"/>
</dbReference>
<dbReference type="InterPro" id="IPR010998">
    <property type="entry name" value="Integrase_recombinase_N"/>
</dbReference>
<name>A0ABX1YLF6_9BACL</name>
<dbReference type="PROSITE" id="PS51898">
    <property type="entry name" value="TYR_RECOMBINASE"/>
    <property type="match status" value="1"/>
</dbReference>
<comment type="caution">
    <text evidence="7">The sequence shown here is derived from an EMBL/GenBank/DDBJ whole genome shotgun (WGS) entry which is preliminary data.</text>
</comment>
<dbReference type="RefSeq" id="WP_171718247.1">
    <property type="nucleotide sequence ID" value="NZ_WHOB01000051.1"/>
</dbReference>
<evidence type="ECO:0000256" key="2">
    <source>
        <dbReference type="ARBA" id="ARBA00023125"/>
    </source>
</evidence>
<dbReference type="SUPFAM" id="SSF56349">
    <property type="entry name" value="DNA breaking-rejoining enzymes"/>
    <property type="match status" value="1"/>
</dbReference>
<dbReference type="InterPro" id="IPR011010">
    <property type="entry name" value="DNA_brk_join_enz"/>
</dbReference>
<evidence type="ECO:0000259" key="5">
    <source>
        <dbReference type="PROSITE" id="PS51898"/>
    </source>
</evidence>
<dbReference type="PANTHER" id="PTHR30349">
    <property type="entry name" value="PHAGE INTEGRASE-RELATED"/>
    <property type="match status" value="1"/>
</dbReference>
<reference evidence="7 8" key="1">
    <citation type="submission" date="2019-10" db="EMBL/GenBank/DDBJ databases">
        <title>Description of Paenibacillus terricola sp. nov.</title>
        <authorList>
            <person name="Carlier A."/>
            <person name="Qi S."/>
        </authorList>
    </citation>
    <scope>NUCLEOTIDE SEQUENCE [LARGE SCALE GENOMIC DNA]</scope>
    <source>
        <strain evidence="7 8">LMG 31459</strain>
    </source>
</reference>
<protein>
    <submittedName>
        <fullName evidence="7">Tyrosine-type recombinase/integrase</fullName>
    </submittedName>
</protein>
<accession>A0ABX1YLF6</accession>
<evidence type="ECO:0000313" key="8">
    <source>
        <dbReference type="Proteomes" id="UP000596857"/>
    </source>
</evidence>
<dbReference type="InterPro" id="IPR013762">
    <property type="entry name" value="Integrase-like_cat_sf"/>
</dbReference>
<proteinExistence type="inferred from homology"/>
<dbReference type="Proteomes" id="UP000596857">
    <property type="component" value="Unassembled WGS sequence"/>
</dbReference>
<dbReference type="Pfam" id="PF00589">
    <property type="entry name" value="Phage_integrase"/>
    <property type="match status" value="1"/>
</dbReference>
<evidence type="ECO:0000256" key="3">
    <source>
        <dbReference type="ARBA" id="ARBA00023172"/>
    </source>
</evidence>
<organism evidence="7 8">
    <name type="scientific">Paenibacillus phytohabitans</name>
    <dbReference type="NCBI Taxonomy" id="2654978"/>
    <lineage>
        <taxon>Bacteria</taxon>
        <taxon>Bacillati</taxon>
        <taxon>Bacillota</taxon>
        <taxon>Bacilli</taxon>
        <taxon>Bacillales</taxon>
        <taxon>Paenibacillaceae</taxon>
        <taxon>Paenibacillus</taxon>
    </lineage>
</organism>
<dbReference type="InterPro" id="IPR044068">
    <property type="entry name" value="CB"/>
</dbReference>
<evidence type="ECO:0000259" key="6">
    <source>
        <dbReference type="PROSITE" id="PS51900"/>
    </source>
</evidence>
<evidence type="ECO:0000313" key="7">
    <source>
        <dbReference type="EMBL" id="NOU80615.1"/>
    </source>
</evidence>
<dbReference type="PANTHER" id="PTHR30349:SF41">
    <property type="entry name" value="INTEGRASE_RECOMBINASE PROTEIN MJ0367-RELATED"/>
    <property type="match status" value="1"/>
</dbReference>
<dbReference type="Gene3D" id="1.10.150.130">
    <property type="match status" value="1"/>
</dbReference>
<feature type="domain" description="Tyr recombinase" evidence="5">
    <location>
        <begin position="135"/>
        <end position="363"/>
    </location>
</feature>
<gene>
    <name evidence="7" type="ORF">GC101_17260</name>
</gene>
<dbReference type="InterPro" id="IPR002104">
    <property type="entry name" value="Integrase_catalytic"/>
</dbReference>
<dbReference type="CDD" id="cd00397">
    <property type="entry name" value="DNA_BRE_C"/>
    <property type="match status" value="1"/>
</dbReference>
<dbReference type="Gene3D" id="1.10.443.10">
    <property type="entry name" value="Intergrase catalytic core"/>
    <property type="match status" value="1"/>
</dbReference>
<keyword evidence="3" id="KW-0233">DNA recombination</keyword>
<comment type="similarity">
    <text evidence="1">Belongs to the 'phage' integrase family.</text>
</comment>
<dbReference type="PROSITE" id="PS51900">
    <property type="entry name" value="CB"/>
    <property type="match status" value="1"/>
</dbReference>
<sequence length="368" mass="42677">MTKKGTQKVMSLYDPEVDQLTAWKERFMEEEIRGDRSENIVAKIDLQLQRFIEFFRKRYGHERVTAVTKRDVKAWVDFLYEEGKEPGVGFAASTVNNHKNHLSLFMGWLHEQRPHLLPEDPTKGKGMRDIQLPVPEVRALTEAQLRSLINLLDRLERFYVLKGRASAIDPNPPLRKNARPKRDRAIVYLLLATGIRREMLVNLDLDQLQPNDPDLLRIGRVFKLNRIKGKGRTESRKTVIDKDAREALADYLEFERPLDAQPNSKALFISGPTANEGTGRLSVGRINRILKKIGSWHDAEQSDPERKIQPLAPHDFRHTYAVYLAIRTGYSKIILQRELGHANDRYLETYTNFPDEVVEGYQDENRNR</sequence>
<evidence type="ECO:0000256" key="1">
    <source>
        <dbReference type="ARBA" id="ARBA00008857"/>
    </source>
</evidence>
<keyword evidence="8" id="KW-1185">Reference proteome</keyword>
<feature type="domain" description="Core-binding (CB)" evidence="6">
    <location>
        <begin position="18"/>
        <end position="110"/>
    </location>
</feature>